<feature type="compositionally biased region" description="Pro residues" evidence="1">
    <location>
        <begin position="66"/>
        <end position="86"/>
    </location>
</feature>
<dbReference type="AlphaFoldDB" id="A0AAV7EPD9"/>
<feature type="region of interest" description="Disordered" evidence="1">
    <location>
        <begin position="62"/>
        <end position="100"/>
    </location>
</feature>
<keyword evidence="3" id="KW-1185">Reference proteome</keyword>
<name>A0AAV7EPD9_ARIFI</name>
<evidence type="ECO:0000256" key="1">
    <source>
        <dbReference type="SAM" id="MobiDB-lite"/>
    </source>
</evidence>
<proteinExistence type="predicted"/>
<gene>
    <name evidence="2" type="ORF">H6P81_010229</name>
</gene>
<evidence type="ECO:0000313" key="3">
    <source>
        <dbReference type="Proteomes" id="UP000825729"/>
    </source>
</evidence>
<protein>
    <submittedName>
        <fullName evidence="2">Uncharacterized protein</fullName>
    </submittedName>
</protein>
<organism evidence="2 3">
    <name type="scientific">Aristolochia fimbriata</name>
    <name type="common">White veined hardy Dutchman's pipe vine</name>
    <dbReference type="NCBI Taxonomy" id="158543"/>
    <lineage>
        <taxon>Eukaryota</taxon>
        <taxon>Viridiplantae</taxon>
        <taxon>Streptophyta</taxon>
        <taxon>Embryophyta</taxon>
        <taxon>Tracheophyta</taxon>
        <taxon>Spermatophyta</taxon>
        <taxon>Magnoliopsida</taxon>
        <taxon>Magnoliidae</taxon>
        <taxon>Piperales</taxon>
        <taxon>Aristolochiaceae</taxon>
        <taxon>Aristolochia</taxon>
    </lineage>
</organism>
<comment type="caution">
    <text evidence="2">The sequence shown here is derived from an EMBL/GenBank/DDBJ whole genome shotgun (WGS) entry which is preliminary data.</text>
</comment>
<dbReference type="Proteomes" id="UP000825729">
    <property type="component" value="Unassembled WGS sequence"/>
</dbReference>
<evidence type="ECO:0000313" key="2">
    <source>
        <dbReference type="EMBL" id="KAG9450264.1"/>
    </source>
</evidence>
<dbReference type="EMBL" id="JAINDJ010000004">
    <property type="protein sequence ID" value="KAG9450264.1"/>
    <property type="molecule type" value="Genomic_DNA"/>
</dbReference>
<accession>A0AAV7EPD9</accession>
<reference evidence="2 3" key="1">
    <citation type="submission" date="2021-07" db="EMBL/GenBank/DDBJ databases">
        <title>The Aristolochia fimbriata genome: insights into angiosperm evolution, floral development and chemical biosynthesis.</title>
        <authorList>
            <person name="Jiao Y."/>
        </authorList>
    </citation>
    <scope>NUCLEOTIDE SEQUENCE [LARGE SCALE GENOMIC DNA]</scope>
    <source>
        <strain evidence="2">IBCAS-2021</strain>
        <tissue evidence="2">Leaf</tissue>
    </source>
</reference>
<sequence>MPAAHFLQPLKAIFTSPFLVPDEKSGISGHYFSEPLFPLPSHSLGAGYAAAPPVVQSRYLVSASELPPPHSASPPPHSASPPPHSASPPQHSASVIEPFLPGHSLPRPSRARLHRLRCGAGGVQHRGRRQFVARAVPGAEGVVAAVPAYGAGTGAAAGV</sequence>